<evidence type="ECO:0000313" key="1">
    <source>
        <dbReference type="EMBL" id="AAY00036.1"/>
    </source>
</evidence>
<dbReference type="AlphaFoldDB" id="Q49HJ0"/>
<dbReference type="EMBL" id="AY907538">
    <property type="protein sequence ID" value="AAY00049.1"/>
    <property type="molecule type" value="Genomic_DNA"/>
</dbReference>
<evidence type="ECO:0000313" key="3">
    <source>
        <dbReference type="EMBL" id="AAY00049.1"/>
    </source>
</evidence>
<dbReference type="EMBL" id="AY907538">
    <property type="protein sequence ID" value="AAY00047.1"/>
    <property type="molecule type" value="Genomic_DNA"/>
</dbReference>
<dbReference type="EMBL" id="AY907538">
    <property type="protein sequence ID" value="AAY00036.1"/>
    <property type="molecule type" value="Genomic_DNA"/>
</dbReference>
<name>Q49HJ0_9BACT</name>
<sequence>MLEVLTPNPISQIEAAMATVPHPPKKGYRTIRLPLAESEYDRFLTDRAYAKARLDELYEDFPELFPDAFPWGYALYGFTEPSIKQELSCRRIRLNQGRTVFTIAPAFVMPYMTGLVQDVDHALFLMRFHVPCWAIAHVFGRDAMYWYRLEQGLGRFSVVGTTVKSPELLPQDLVADEKHSWLKGERVYIATTAAKDCILGASVASSASQTDLEKAYGVFANEARAVDADYAPETVNTDGWQATQNAWKALFKQITVILCFLHAWIKIRDRAKKAFGELGHEVQQRVWEAYRAPSKRAFAQRLRRLREWADDALPASEMKQKTLDLCDKRDEFSPSYDHPFAHRTSNMVDRLMRFLDRAFFNAQYFHGLSDSAENRVRALALLWNFCPSSPQTVKKHGGQACPAERLNGKCYADNWLENLLVSGSMNGVEQDPQNPL</sequence>
<reference evidence="2" key="1">
    <citation type="journal article" date="2005" name="Appl. Environ. Microbiol.">
        <title>Metagenomic analysis reveals diverse polyketide synthase gene clusters in microorganisms associated with the marine sponge Discodermia dissoluta.</title>
        <authorList>
            <person name="Schirmer A."/>
            <person name="Gadkari R."/>
            <person name="Reeves C.D."/>
            <person name="Ibrahim F."/>
            <person name="DeLong E.F."/>
            <person name="Hutchinson C.R."/>
        </authorList>
    </citation>
    <scope>NUCLEOTIDE SEQUENCE</scope>
</reference>
<organism evidence="2">
    <name type="scientific">uncultured bacterial symbiont of Discodermia dissoluta</name>
    <dbReference type="NCBI Taxonomy" id="323654"/>
    <lineage>
        <taxon>Bacteria</taxon>
        <taxon>environmental samples</taxon>
    </lineage>
</organism>
<accession>Q49HJ0</accession>
<proteinExistence type="predicted"/>
<protein>
    <submittedName>
        <fullName evidence="1 2">ORF1</fullName>
    </submittedName>
    <submittedName>
        <fullName evidence="3">ORF14</fullName>
    </submittedName>
</protein>
<evidence type="ECO:0000313" key="2">
    <source>
        <dbReference type="EMBL" id="AAY00047.1"/>
    </source>
</evidence>